<dbReference type="PANTHER" id="PTHR43649:SF12">
    <property type="entry name" value="DIACETYLCHITOBIOSE BINDING PROTEIN DASA"/>
    <property type="match status" value="1"/>
</dbReference>
<accession>A0A381U5U5</accession>
<dbReference type="SUPFAM" id="SSF53850">
    <property type="entry name" value="Periplasmic binding protein-like II"/>
    <property type="match status" value="1"/>
</dbReference>
<evidence type="ECO:0000313" key="1">
    <source>
        <dbReference type="EMBL" id="SVA23384.1"/>
    </source>
</evidence>
<gene>
    <name evidence="1" type="ORF">METZ01_LOCUS76238</name>
</gene>
<dbReference type="Pfam" id="PF01547">
    <property type="entry name" value="SBP_bac_1"/>
    <property type="match status" value="1"/>
</dbReference>
<dbReference type="InterPro" id="IPR050490">
    <property type="entry name" value="Bact_solute-bd_prot1"/>
</dbReference>
<dbReference type="InterPro" id="IPR006059">
    <property type="entry name" value="SBP"/>
</dbReference>
<name>A0A381U5U5_9ZZZZ</name>
<organism evidence="1">
    <name type="scientific">marine metagenome</name>
    <dbReference type="NCBI Taxonomy" id="408172"/>
    <lineage>
        <taxon>unclassified sequences</taxon>
        <taxon>metagenomes</taxon>
        <taxon>ecological metagenomes</taxon>
    </lineage>
</organism>
<dbReference type="PANTHER" id="PTHR43649">
    <property type="entry name" value="ARABINOSE-BINDING PROTEIN-RELATED"/>
    <property type="match status" value="1"/>
</dbReference>
<sequence length="417" mass="46980">MKKISLFVSIFFLLSNLSIAKETIRHIHWTQPPYDEIIMQTAKDFMAKNPNVEIKVQLVADADMPTKVRTALTGGGVDTFAMPNMQSPWFMANGTTAEIIPSAFGKNTVQEVVDMWLPGAIKKTGGFYEGKYYGIPHEMSNYAAWVNTAHMKAAGLDPERDIPKTWQEFKLLGKILTKKENNVITRNGFAINTKAAIFPFLILHSLMQQKGQDWSSEKGLHKSLSTKGGLEAFSTFTNWATKDGIFDPGLFDNEREGFGNGLTSQFLTGGTWYWGVLDGYSVKRNEVMPIKYPRFKDGKNIGGVAYGYCVFVAKQTKNKEMAWKWLNYLESHPEKYIVHGWFQPRKSLDKNLAAKYIPNYEVFGEEFEYAAAIIASANFAELQDAVGAAVQRVLFEDTSNEDSLSMLKDDVENILEM</sequence>
<evidence type="ECO:0008006" key="2">
    <source>
        <dbReference type="Google" id="ProtNLM"/>
    </source>
</evidence>
<dbReference type="EMBL" id="UINC01005761">
    <property type="protein sequence ID" value="SVA23384.1"/>
    <property type="molecule type" value="Genomic_DNA"/>
</dbReference>
<protein>
    <recommendedName>
        <fullName evidence="2">ABC transporter substrate-binding protein</fullName>
    </recommendedName>
</protein>
<dbReference type="Gene3D" id="3.40.190.10">
    <property type="entry name" value="Periplasmic binding protein-like II"/>
    <property type="match status" value="1"/>
</dbReference>
<reference evidence="1" key="1">
    <citation type="submission" date="2018-05" db="EMBL/GenBank/DDBJ databases">
        <authorList>
            <person name="Lanie J.A."/>
            <person name="Ng W.-L."/>
            <person name="Kazmierczak K.M."/>
            <person name="Andrzejewski T.M."/>
            <person name="Davidsen T.M."/>
            <person name="Wayne K.J."/>
            <person name="Tettelin H."/>
            <person name="Glass J.I."/>
            <person name="Rusch D."/>
            <person name="Podicherti R."/>
            <person name="Tsui H.-C.T."/>
            <person name="Winkler M.E."/>
        </authorList>
    </citation>
    <scope>NUCLEOTIDE SEQUENCE</scope>
</reference>
<dbReference type="AlphaFoldDB" id="A0A381U5U5"/>
<proteinExistence type="predicted"/>